<accession>A0ABP0MEC0</accession>
<name>A0ABP0MEC0_9DINO</name>
<feature type="region of interest" description="Disordered" evidence="2">
    <location>
        <begin position="45"/>
        <end position="69"/>
    </location>
</feature>
<evidence type="ECO:0000256" key="2">
    <source>
        <dbReference type="SAM" id="MobiDB-lite"/>
    </source>
</evidence>
<keyword evidence="4" id="KW-1185">Reference proteome</keyword>
<feature type="region of interest" description="Disordered" evidence="2">
    <location>
        <begin position="607"/>
        <end position="637"/>
    </location>
</feature>
<gene>
    <name evidence="3" type="ORF">CCMP2556_LOCUS25473</name>
</gene>
<feature type="compositionally biased region" description="Low complexity" evidence="2">
    <location>
        <begin position="615"/>
        <end position="631"/>
    </location>
</feature>
<dbReference type="EMBL" id="CAXAMN010017125">
    <property type="protein sequence ID" value="CAK9049861.1"/>
    <property type="molecule type" value="Genomic_DNA"/>
</dbReference>
<feature type="compositionally biased region" description="Low complexity" evidence="2">
    <location>
        <begin position="56"/>
        <end position="69"/>
    </location>
</feature>
<keyword evidence="1" id="KW-0175">Coiled coil</keyword>
<dbReference type="Proteomes" id="UP001642484">
    <property type="component" value="Unassembled WGS sequence"/>
</dbReference>
<evidence type="ECO:0000313" key="4">
    <source>
        <dbReference type="Proteomes" id="UP001642484"/>
    </source>
</evidence>
<protein>
    <submittedName>
        <fullName evidence="3">Uncharacterized protein</fullName>
    </submittedName>
</protein>
<comment type="caution">
    <text evidence="3">The sequence shown here is derived from an EMBL/GenBank/DDBJ whole genome shotgun (WGS) entry which is preliminary data.</text>
</comment>
<evidence type="ECO:0000256" key="1">
    <source>
        <dbReference type="SAM" id="Coils"/>
    </source>
</evidence>
<feature type="coiled-coil region" evidence="1">
    <location>
        <begin position="172"/>
        <end position="206"/>
    </location>
</feature>
<reference evidence="3 4" key="1">
    <citation type="submission" date="2024-02" db="EMBL/GenBank/DDBJ databases">
        <authorList>
            <person name="Chen Y."/>
            <person name="Shah S."/>
            <person name="Dougan E. K."/>
            <person name="Thang M."/>
            <person name="Chan C."/>
        </authorList>
    </citation>
    <scope>NUCLEOTIDE SEQUENCE [LARGE SCALE GENOMIC DNA]</scope>
</reference>
<organism evidence="3 4">
    <name type="scientific">Durusdinium trenchii</name>
    <dbReference type="NCBI Taxonomy" id="1381693"/>
    <lineage>
        <taxon>Eukaryota</taxon>
        <taxon>Sar</taxon>
        <taxon>Alveolata</taxon>
        <taxon>Dinophyceae</taxon>
        <taxon>Suessiales</taxon>
        <taxon>Symbiodiniaceae</taxon>
        <taxon>Durusdinium</taxon>
    </lineage>
</organism>
<sequence>MELERSTRRALEEAEFWDLPVEEALRSLKARGYRSQEHTKRIADAFERRKSRRRPAAAPSDAPRAPVAPFAGPAGPVLGPVALTGTGLGKGPWLEQRLPKPQVASIQLHLSDDLSEQEAQRFLQAAAQAAGVDPRRLRLKGVSRTAAAPPVLESAETVNPTHFSTAMDEDEMQLLKEAMETIKGDNQKLRRALQASEDRASTLQKQLAGRMMTDKTAIQQASGLAQILAGRQEKLRVVIWIATHLAQETAYAHARYCLSVWSRHALLQRQGRHKPESADKESPVVDQSSAILLQEDHLKRCRSLANWSARRQSLLIGEQAALKCLSAWRKCAFARSRERMAQWAAKELERQANHGLLLYCFFSYRRFVKGQRRPGTLLNEEDAPPDGSHREELSLLTPAALCKAAFHQNASRRLRCATIWSAWRSAAYDLRQDRVAVALHHRFEQEHDLMDQRIVFFRDVVVKEKLRNQATLLLRWTFDALMRCIVMGRHKARSQRKEEELQSMFTDAKRTMDHVSNRTIAILERRCQDPRPWTLKLLLHLWVLHTENSKEQFQKQAVQHRLDEALAEVAVISRRFGVPKVQAKEESITPLEEFEAAGRAALSIYGQRRQPGNDPSPWASSSVYASSDGPSLPNNKDFASTAYLQKAKEPGPLEAPASMSIGTNSALWAQLDELDGHMANMSGRI</sequence>
<evidence type="ECO:0000313" key="3">
    <source>
        <dbReference type="EMBL" id="CAK9049861.1"/>
    </source>
</evidence>
<proteinExistence type="predicted"/>